<name>A0ABT9BPA9_9MICO</name>
<dbReference type="EMBL" id="JAUQUB010000001">
    <property type="protein sequence ID" value="MDO7882414.1"/>
    <property type="molecule type" value="Genomic_DNA"/>
</dbReference>
<sequence>MHSWGDAVSEATQAELDRLLNSALRLAQSRLSEAAVFEPAALVVAEDSRVLELEPDRSGLGKHPEAEVVIDNAVRHLRRVRTEVRCTAVVFSTRLARERTDAVEVRIEHRDGASAVVLMPYKKATFGGRTEFGSLKAFSSRREVWA</sequence>
<accession>A0ABT9BPA9</accession>
<dbReference type="Proteomes" id="UP001241072">
    <property type="component" value="Unassembled WGS sequence"/>
</dbReference>
<evidence type="ECO:0000313" key="2">
    <source>
        <dbReference type="Proteomes" id="UP001241072"/>
    </source>
</evidence>
<dbReference type="RefSeq" id="WP_305002790.1">
    <property type="nucleotide sequence ID" value="NZ_JAUQUB010000001.1"/>
</dbReference>
<keyword evidence="2" id="KW-1185">Reference proteome</keyword>
<comment type="caution">
    <text evidence="1">The sequence shown here is derived from an EMBL/GenBank/DDBJ whole genome shotgun (WGS) entry which is preliminary data.</text>
</comment>
<organism evidence="1 2">
    <name type="scientific">Antiquaquibacter soli</name>
    <dbReference type="NCBI Taxonomy" id="3064523"/>
    <lineage>
        <taxon>Bacteria</taxon>
        <taxon>Bacillati</taxon>
        <taxon>Actinomycetota</taxon>
        <taxon>Actinomycetes</taxon>
        <taxon>Micrococcales</taxon>
        <taxon>Microbacteriaceae</taxon>
        <taxon>Antiquaquibacter</taxon>
    </lineage>
</organism>
<proteinExistence type="predicted"/>
<gene>
    <name evidence="1" type="ORF">Q5716_09285</name>
</gene>
<reference evidence="1 2" key="1">
    <citation type="submission" date="2023-07" db="EMBL/GenBank/DDBJ databases">
        <title>Protaetiibacter sp. nov WY-16 isolated from soil.</title>
        <authorList>
            <person name="Liu B."/>
            <person name="Wan Y."/>
        </authorList>
    </citation>
    <scope>NUCLEOTIDE SEQUENCE [LARGE SCALE GENOMIC DNA]</scope>
    <source>
        <strain evidence="1 2">WY-16</strain>
    </source>
</reference>
<evidence type="ECO:0000313" key="1">
    <source>
        <dbReference type="EMBL" id="MDO7882414.1"/>
    </source>
</evidence>
<protein>
    <submittedName>
        <fullName evidence="1">Uncharacterized protein</fullName>
    </submittedName>
</protein>